<proteinExistence type="predicted"/>
<keyword evidence="2" id="KW-1185">Reference proteome</keyword>
<protein>
    <submittedName>
        <fullName evidence="1">Uncharacterized protein</fullName>
    </submittedName>
</protein>
<gene>
    <name evidence="1" type="ORF">AB3X84_28950</name>
</gene>
<dbReference type="RefSeq" id="WP_310110031.1">
    <property type="nucleotide sequence ID" value="NZ_CP168531.1"/>
</dbReference>
<reference evidence="1 2" key="1">
    <citation type="submission" date="2024-07" db="EMBL/GenBank/DDBJ databases">
        <title>A survey of Mimosa microsymbionts across Brazilian biomes reveals a high diversity of Paraburkholderia nodulating endemic species, but also that Cupriavidus is common as a symbiont of widespread species.</title>
        <authorList>
            <person name="Rouws L."/>
            <person name="Barauna A."/>
            <person name="Beukes C."/>
            <person name="Rouws J.R.C."/>
            <person name="De Faria S.M."/>
            <person name="Gross E."/>
            <person name="Bueno Dos Reis Junior F."/>
            <person name="Simon M.F."/>
            <person name="Maluk M."/>
            <person name="Odee D.W."/>
            <person name="Kenicer G."/>
            <person name="Young J.P.W."/>
            <person name="Reis V.M."/>
            <person name="Zilli J."/>
            <person name="James E.K."/>
        </authorList>
    </citation>
    <scope>NUCLEOTIDE SEQUENCE [LARGE SCALE GENOMIC DNA]</scope>
    <source>
        <strain evidence="1 2">BR14375</strain>
    </source>
</reference>
<dbReference type="EMBL" id="JBFPKE010000022">
    <property type="protein sequence ID" value="MEX3754009.1"/>
    <property type="molecule type" value="Genomic_DNA"/>
</dbReference>
<sequence>MKGPATSTPQSTLQGDAMVGLNCSAIDLHQRAVNDAVGVDRNRAGST</sequence>
<organism evidence="1 2">
    <name type="scientific">Paraburkholderia phenoliruptrix</name>
    <dbReference type="NCBI Taxonomy" id="252970"/>
    <lineage>
        <taxon>Bacteria</taxon>
        <taxon>Pseudomonadati</taxon>
        <taxon>Pseudomonadota</taxon>
        <taxon>Betaproteobacteria</taxon>
        <taxon>Burkholderiales</taxon>
        <taxon>Burkholderiaceae</taxon>
        <taxon>Paraburkholderia</taxon>
    </lineage>
</organism>
<dbReference type="Proteomes" id="UP001558535">
    <property type="component" value="Unassembled WGS sequence"/>
</dbReference>
<evidence type="ECO:0000313" key="2">
    <source>
        <dbReference type="Proteomes" id="UP001558535"/>
    </source>
</evidence>
<evidence type="ECO:0000313" key="1">
    <source>
        <dbReference type="EMBL" id="MEX3754009.1"/>
    </source>
</evidence>
<comment type="caution">
    <text evidence="1">The sequence shown here is derived from an EMBL/GenBank/DDBJ whole genome shotgun (WGS) entry which is preliminary data.</text>
</comment>
<accession>A0ABV3WLB7</accession>
<name>A0ABV3WLB7_9BURK</name>